<keyword evidence="4" id="KW-0418">Kinase</keyword>
<dbReference type="PANTHER" id="PTHR45646:SF11">
    <property type="entry name" value="SERINE_THREONINE-PROTEIN KINASE DOA"/>
    <property type="match status" value="1"/>
</dbReference>
<dbReference type="GO" id="GO:0005634">
    <property type="term" value="C:nucleus"/>
    <property type="evidence" value="ECO:0007669"/>
    <property type="project" value="TreeGrafter"/>
</dbReference>
<dbReference type="GeneID" id="8444131"/>
<dbReference type="Proteomes" id="UP000002058">
    <property type="component" value="Unassembled WGS sequence"/>
</dbReference>
<dbReference type="EMBL" id="CH476616">
    <property type="protein sequence ID" value="EEP78909.1"/>
    <property type="molecule type" value="Genomic_DNA"/>
</dbReference>
<dbReference type="AlphaFoldDB" id="C4JLP7"/>
<dbReference type="SMART" id="SM00220">
    <property type="entry name" value="S_TKc"/>
    <property type="match status" value="1"/>
</dbReference>
<keyword evidence="2" id="KW-0808">Transferase</keyword>
<dbReference type="GO" id="GO:0005524">
    <property type="term" value="F:ATP binding"/>
    <property type="evidence" value="ECO:0007669"/>
    <property type="project" value="UniProtKB-KW"/>
</dbReference>
<evidence type="ECO:0000256" key="5">
    <source>
        <dbReference type="ARBA" id="ARBA00022840"/>
    </source>
</evidence>
<dbReference type="VEuPathDB" id="FungiDB:UREG_03755"/>
<evidence type="ECO:0000256" key="2">
    <source>
        <dbReference type="ARBA" id="ARBA00022679"/>
    </source>
</evidence>
<dbReference type="PROSITE" id="PS50011">
    <property type="entry name" value="PROTEIN_KINASE_DOM"/>
    <property type="match status" value="1"/>
</dbReference>
<dbReference type="RefSeq" id="XP_002544238.1">
    <property type="nucleotide sequence ID" value="XM_002544192.1"/>
</dbReference>
<protein>
    <recommendedName>
        <fullName evidence="6">Protein kinase domain-containing protein</fullName>
    </recommendedName>
</protein>
<dbReference type="KEGG" id="ure:UREG_03755"/>
<keyword evidence="1" id="KW-0723">Serine/threonine-protein kinase</keyword>
<dbReference type="eggNOG" id="KOG1290">
    <property type="taxonomic scope" value="Eukaryota"/>
</dbReference>
<dbReference type="Gene3D" id="1.10.510.10">
    <property type="entry name" value="Transferase(Phosphotransferase) domain 1"/>
    <property type="match status" value="1"/>
</dbReference>
<dbReference type="InterPro" id="IPR008271">
    <property type="entry name" value="Ser/Thr_kinase_AS"/>
</dbReference>
<gene>
    <name evidence="7" type="ORF">UREG_03755</name>
</gene>
<evidence type="ECO:0000313" key="7">
    <source>
        <dbReference type="EMBL" id="EEP78909.1"/>
    </source>
</evidence>
<dbReference type="InterPro" id="IPR011009">
    <property type="entry name" value="Kinase-like_dom_sf"/>
</dbReference>
<keyword evidence="8" id="KW-1185">Reference proteome</keyword>
<proteinExistence type="predicted"/>
<feature type="domain" description="Protein kinase" evidence="6">
    <location>
        <begin position="75"/>
        <end position="437"/>
    </location>
</feature>
<evidence type="ECO:0000256" key="1">
    <source>
        <dbReference type="ARBA" id="ARBA00022527"/>
    </source>
</evidence>
<dbReference type="Gene3D" id="3.30.200.20">
    <property type="entry name" value="Phosphorylase Kinase, domain 1"/>
    <property type="match status" value="1"/>
</dbReference>
<dbReference type="OMA" id="DYSKDDC"/>
<evidence type="ECO:0000256" key="4">
    <source>
        <dbReference type="ARBA" id="ARBA00022777"/>
    </source>
</evidence>
<keyword evidence="3" id="KW-0547">Nucleotide-binding</keyword>
<name>C4JLP7_UNCRE</name>
<dbReference type="InterPro" id="IPR000719">
    <property type="entry name" value="Prot_kinase_dom"/>
</dbReference>
<evidence type="ECO:0000256" key="3">
    <source>
        <dbReference type="ARBA" id="ARBA00022741"/>
    </source>
</evidence>
<dbReference type="Pfam" id="PF00069">
    <property type="entry name" value="Pkinase"/>
    <property type="match status" value="2"/>
</dbReference>
<evidence type="ECO:0000259" key="6">
    <source>
        <dbReference type="PROSITE" id="PS50011"/>
    </source>
</evidence>
<sequence length="445" mass="49427">MAGALSDDCVDTPQEKENTATNLISKLDEGASQSALSMRRYVPVAEGLDVEDFAGYKQGGYHPTHIGDTLDNGRFRIIHKVGYSSRSFVWLARDLWQESKLVTIKVLIAEISSQCKEDRILALLHSEEHGVENIHVPRLLHKFTIVGPNGTHVSLVLPLIGPTISEYSDAQVKAGLSPYLPSVTAVDFSRQIVGTLAHLHSCGITHGDLKPQNILVSLRRLDALSDQEIYSYLGKPRQEPLHTANGEPAGPSAPKYGVVKANLADFGLEYLTDTVNIADFLDAFSIASPSETLTTTLGYAAPETLLEHKISRCSDVWSLGCTLFEIRFLHQLFPTCNDSRDIMLQNMVKTLGKPPEHQWQHWENRGEYFLDNGAFDACANGRSLLGKRVHNRTAQSHAIGLISEDESKCFEDLLWRMLQYEPTDRITAVEALNHPWLRGEFSGRA</sequence>
<dbReference type="InParanoid" id="C4JLP7"/>
<dbReference type="OrthoDB" id="4200342at2759"/>
<dbReference type="HOGENOM" id="CLU_000288_81_2_1"/>
<dbReference type="PROSITE" id="PS00108">
    <property type="entry name" value="PROTEIN_KINASE_ST"/>
    <property type="match status" value="1"/>
</dbReference>
<dbReference type="InterPro" id="IPR051175">
    <property type="entry name" value="CLK_kinases"/>
</dbReference>
<dbReference type="GO" id="GO:0004674">
    <property type="term" value="F:protein serine/threonine kinase activity"/>
    <property type="evidence" value="ECO:0007669"/>
    <property type="project" value="UniProtKB-KW"/>
</dbReference>
<keyword evidence="5" id="KW-0067">ATP-binding</keyword>
<dbReference type="SUPFAM" id="SSF56112">
    <property type="entry name" value="Protein kinase-like (PK-like)"/>
    <property type="match status" value="1"/>
</dbReference>
<evidence type="ECO:0000313" key="8">
    <source>
        <dbReference type="Proteomes" id="UP000002058"/>
    </source>
</evidence>
<reference evidence="8" key="1">
    <citation type="journal article" date="2009" name="Genome Res.">
        <title>Comparative genomic analyses of the human fungal pathogens Coccidioides and their relatives.</title>
        <authorList>
            <person name="Sharpton T.J."/>
            <person name="Stajich J.E."/>
            <person name="Rounsley S.D."/>
            <person name="Gardner M.J."/>
            <person name="Wortman J.R."/>
            <person name="Jordar V.S."/>
            <person name="Maiti R."/>
            <person name="Kodira C.D."/>
            <person name="Neafsey D.E."/>
            <person name="Zeng Q."/>
            <person name="Hung C.-Y."/>
            <person name="McMahan C."/>
            <person name="Muszewska A."/>
            <person name="Grynberg M."/>
            <person name="Mandel M.A."/>
            <person name="Kellner E.M."/>
            <person name="Barker B.M."/>
            <person name="Galgiani J.N."/>
            <person name="Orbach M.J."/>
            <person name="Kirkland T.N."/>
            <person name="Cole G.T."/>
            <person name="Henn M.R."/>
            <person name="Birren B.W."/>
            <person name="Taylor J.W."/>
        </authorList>
    </citation>
    <scope>NUCLEOTIDE SEQUENCE [LARGE SCALE GENOMIC DNA]</scope>
    <source>
        <strain evidence="8">UAMH 1704</strain>
    </source>
</reference>
<dbReference type="GO" id="GO:0043484">
    <property type="term" value="P:regulation of RNA splicing"/>
    <property type="evidence" value="ECO:0007669"/>
    <property type="project" value="TreeGrafter"/>
</dbReference>
<organism evidence="7 8">
    <name type="scientific">Uncinocarpus reesii (strain UAMH 1704)</name>
    <dbReference type="NCBI Taxonomy" id="336963"/>
    <lineage>
        <taxon>Eukaryota</taxon>
        <taxon>Fungi</taxon>
        <taxon>Dikarya</taxon>
        <taxon>Ascomycota</taxon>
        <taxon>Pezizomycotina</taxon>
        <taxon>Eurotiomycetes</taxon>
        <taxon>Eurotiomycetidae</taxon>
        <taxon>Onygenales</taxon>
        <taxon>Onygenaceae</taxon>
        <taxon>Uncinocarpus</taxon>
    </lineage>
</organism>
<accession>C4JLP7</accession>
<dbReference type="PANTHER" id="PTHR45646">
    <property type="entry name" value="SERINE/THREONINE-PROTEIN KINASE DOA-RELATED"/>
    <property type="match status" value="1"/>
</dbReference>